<sequence length="456" mass="51145">MLGVLVIQLWLFLNDNCYAVNVSSLFGLDSNAPKSLCIDLVFMVDTSCSVAGADFPRIQKFITDMVDGFEELSPLATRVGLGMFDMGARVIVPIDQFSDKEQLKDAITSARWKDEGCRTNTDVALQLVRDDPGLLGGRKEEGKTRIMVMITDGIPFYKGNEKSEQQAIDDTIAQATLNKKDGIIGIVVMVRNKDGEIIPEDKHYIFDAIATDKLKFAIDDLVEGVKVVFKALAHFRCPYICSKKLDIVFALDRSNSITRENINKTKTFFKTLTKSFTLGMNHTCIAMISYNKRVYNHFNLADSHKYDIVKLINKVPDDNGMYTNTHKALKKARQEIFRHSTRGDTTTKVTVVATDGVTWIAGNIAESPPNRRNPTIAEGYYYSLFRYNLVLIGVPNFNHKYGYEEWIRTATDPDFDPNNPESSPDDNIFNLQDGSSFDDLTSVAPYIAEQICSLAP</sequence>
<dbReference type="InterPro" id="IPR050525">
    <property type="entry name" value="ECM_Assembly_Org"/>
</dbReference>
<dbReference type="OrthoDB" id="6132182at2759"/>
<dbReference type="Proteomes" id="UP000749559">
    <property type="component" value="Unassembled WGS sequence"/>
</dbReference>
<gene>
    <name evidence="1" type="ORF">OFUS_LOCUS12522</name>
</gene>
<keyword evidence="2" id="KW-1185">Reference proteome</keyword>
<accession>A0A8J1XVI1</accession>
<dbReference type="PROSITE" id="PS50234">
    <property type="entry name" value="VWFA"/>
    <property type="match status" value="2"/>
</dbReference>
<organism evidence="1 2">
    <name type="scientific">Owenia fusiformis</name>
    <name type="common">Polychaete worm</name>
    <dbReference type="NCBI Taxonomy" id="6347"/>
    <lineage>
        <taxon>Eukaryota</taxon>
        <taxon>Metazoa</taxon>
        <taxon>Spiralia</taxon>
        <taxon>Lophotrochozoa</taxon>
        <taxon>Annelida</taxon>
        <taxon>Polychaeta</taxon>
        <taxon>Sedentaria</taxon>
        <taxon>Canalipalpata</taxon>
        <taxon>Sabellida</taxon>
        <taxon>Oweniida</taxon>
        <taxon>Oweniidae</taxon>
        <taxon>Owenia</taxon>
    </lineage>
</organism>
<dbReference type="SMART" id="SM00327">
    <property type="entry name" value="VWA"/>
    <property type="match status" value="2"/>
</dbReference>
<dbReference type="Gene3D" id="3.40.50.410">
    <property type="entry name" value="von Willebrand factor, type A domain"/>
    <property type="match status" value="2"/>
</dbReference>
<dbReference type="AlphaFoldDB" id="A0A8J1XVI1"/>
<dbReference type="PANTHER" id="PTHR24020">
    <property type="entry name" value="COLLAGEN ALPHA"/>
    <property type="match status" value="1"/>
</dbReference>
<dbReference type="SUPFAM" id="SSF53300">
    <property type="entry name" value="vWA-like"/>
    <property type="match status" value="2"/>
</dbReference>
<protein>
    <submittedName>
        <fullName evidence="1">Uncharacterized protein</fullName>
    </submittedName>
</protein>
<dbReference type="EMBL" id="CAIIXF020000006">
    <property type="protein sequence ID" value="CAH1786676.1"/>
    <property type="molecule type" value="Genomic_DNA"/>
</dbReference>
<name>A0A8J1XVI1_OWEFU</name>
<dbReference type="CDD" id="cd01450">
    <property type="entry name" value="vWFA_subfamily_ECM"/>
    <property type="match status" value="2"/>
</dbReference>
<dbReference type="PANTHER" id="PTHR24020:SF20">
    <property type="entry name" value="PH DOMAIN-CONTAINING PROTEIN"/>
    <property type="match status" value="1"/>
</dbReference>
<dbReference type="InterPro" id="IPR002035">
    <property type="entry name" value="VWF_A"/>
</dbReference>
<dbReference type="Pfam" id="PF00092">
    <property type="entry name" value="VWA"/>
    <property type="match status" value="2"/>
</dbReference>
<proteinExistence type="predicted"/>
<comment type="caution">
    <text evidence="1">The sequence shown here is derived from an EMBL/GenBank/DDBJ whole genome shotgun (WGS) entry which is preliminary data.</text>
</comment>
<dbReference type="InterPro" id="IPR036465">
    <property type="entry name" value="vWFA_dom_sf"/>
</dbReference>
<evidence type="ECO:0000313" key="1">
    <source>
        <dbReference type="EMBL" id="CAH1786676.1"/>
    </source>
</evidence>
<reference evidence="1" key="1">
    <citation type="submission" date="2022-03" db="EMBL/GenBank/DDBJ databases">
        <authorList>
            <person name="Martin C."/>
        </authorList>
    </citation>
    <scope>NUCLEOTIDE SEQUENCE</scope>
</reference>
<evidence type="ECO:0000313" key="2">
    <source>
        <dbReference type="Proteomes" id="UP000749559"/>
    </source>
</evidence>